<dbReference type="PROSITE" id="PS00836">
    <property type="entry name" value="ALADH_PNT_1"/>
    <property type="match status" value="1"/>
</dbReference>
<feature type="transmembrane region" description="Helical" evidence="25">
    <location>
        <begin position="776"/>
        <end position="795"/>
    </location>
</feature>
<dbReference type="FunFam" id="3.40.50.720:FF:000028">
    <property type="entry name" value="NAD(P) transhydrogenase subunit alpha"/>
    <property type="match status" value="1"/>
</dbReference>
<keyword evidence="18 25" id="KW-0472">Membrane</keyword>
<keyword evidence="16" id="KW-0520">NAD</keyword>
<keyword evidence="11" id="KW-0521">NADP</keyword>
<evidence type="ECO:0000256" key="20">
    <source>
        <dbReference type="ARBA" id="ARBA00054910"/>
    </source>
</evidence>
<comment type="subunit">
    <text evidence="4">Homodimer.</text>
</comment>
<feature type="domain" description="Alanine dehydrogenase/pyridine nucleotide transhydrogenase N-terminal" evidence="27">
    <location>
        <begin position="196"/>
        <end position="335"/>
    </location>
</feature>
<dbReference type="SUPFAM" id="SSF52467">
    <property type="entry name" value="DHS-like NAD/FAD-binding domain"/>
    <property type="match status" value="1"/>
</dbReference>
<feature type="transmembrane region" description="Helical" evidence="25">
    <location>
        <begin position="751"/>
        <end position="769"/>
    </location>
</feature>
<evidence type="ECO:0000256" key="14">
    <source>
        <dbReference type="ARBA" id="ARBA00022989"/>
    </source>
</evidence>
<dbReference type="GO" id="GO:0008750">
    <property type="term" value="F:proton-translocating NAD(P)+ transhydrogenase activity"/>
    <property type="evidence" value="ECO:0007669"/>
    <property type="project" value="UniProtKB-EC"/>
</dbReference>
<evidence type="ECO:0000256" key="1">
    <source>
        <dbReference type="ARBA" id="ARBA00004292"/>
    </source>
</evidence>
<keyword evidence="15" id="KW-0007">Acetylation</keyword>
<comment type="similarity">
    <text evidence="21">In the C-terminal section; belongs to the PNT beta subunit family.</text>
</comment>
<proteinExistence type="inferred from homology"/>
<dbReference type="STRING" id="985895.E5AD18"/>
<dbReference type="NCBIfam" id="NF006942">
    <property type="entry name" value="PRK09424.1"/>
    <property type="match status" value="1"/>
</dbReference>
<dbReference type="InterPro" id="IPR008143">
    <property type="entry name" value="Ala_DH/PNT_CS2"/>
</dbReference>
<keyword evidence="6" id="KW-1003">Cell membrane</keyword>
<organism evidence="28 29">
    <name type="scientific">Leptosphaeria maculans (strain JN3 / isolate v23.1.3 / race Av1-4-5-6-7-8)</name>
    <name type="common">Blackleg fungus</name>
    <name type="synonym">Phoma lingam</name>
    <dbReference type="NCBI Taxonomy" id="985895"/>
    <lineage>
        <taxon>Eukaryota</taxon>
        <taxon>Fungi</taxon>
        <taxon>Dikarya</taxon>
        <taxon>Ascomycota</taxon>
        <taxon>Pezizomycotina</taxon>
        <taxon>Dothideomycetes</taxon>
        <taxon>Pleosporomycetidae</taxon>
        <taxon>Pleosporales</taxon>
        <taxon>Pleosporineae</taxon>
        <taxon>Leptosphaeriaceae</taxon>
        <taxon>Plenodomus</taxon>
        <taxon>Plenodomus lingam/Leptosphaeria maculans species complex</taxon>
    </lineage>
</organism>
<gene>
    <name evidence="28" type="ORF">LEMA_P011570.1</name>
</gene>
<dbReference type="VEuPathDB" id="FungiDB:LEMA_P011570.1"/>
<evidence type="ECO:0000256" key="6">
    <source>
        <dbReference type="ARBA" id="ARBA00022475"/>
    </source>
</evidence>
<evidence type="ECO:0000256" key="19">
    <source>
        <dbReference type="ARBA" id="ARBA00048202"/>
    </source>
</evidence>
<evidence type="ECO:0000256" key="3">
    <source>
        <dbReference type="ARBA" id="ARBA00005624"/>
    </source>
</evidence>
<dbReference type="InterPro" id="IPR029035">
    <property type="entry name" value="DHS-like_NAD/FAD-binding_dom"/>
</dbReference>
<feature type="transmembrane region" description="Helical" evidence="25">
    <location>
        <begin position="929"/>
        <end position="948"/>
    </location>
</feature>
<dbReference type="GO" id="GO:0006740">
    <property type="term" value="P:NADPH regeneration"/>
    <property type="evidence" value="ECO:0007669"/>
    <property type="project" value="TreeGrafter"/>
</dbReference>
<name>E5AD18_LEPMJ</name>
<evidence type="ECO:0000256" key="5">
    <source>
        <dbReference type="ARBA" id="ARBA00012943"/>
    </source>
</evidence>
<keyword evidence="7" id="KW-0997">Cell inner membrane</keyword>
<dbReference type="PANTHER" id="PTHR10160">
    <property type="entry name" value="NAD(P) TRANSHYDROGENASE"/>
    <property type="match status" value="1"/>
</dbReference>
<dbReference type="GO" id="GO:0005886">
    <property type="term" value="C:plasma membrane"/>
    <property type="evidence" value="ECO:0007669"/>
    <property type="project" value="UniProtKB-SubCell"/>
</dbReference>
<evidence type="ECO:0000256" key="25">
    <source>
        <dbReference type="SAM" id="Phobius"/>
    </source>
</evidence>
<dbReference type="InterPro" id="IPR007698">
    <property type="entry name" value="AlaDH/PNT_NAD(H)-bd"/>
</dbReference>
<keyword evidence="29" id="KW-1185">Reference proteome</keyword>
<evidence type="ECO:0000256" key="4">
    <source>
        <dbReference type="ARBA" id="ARBA00011738"/>
    </source>
</evidence>
<dbReference type="PROSITE" id="PS00837">
    <property type="entry name" value="ALADH_PNT_2"/>
    <property type="match status" value="1"/>
</dbReference>
<dbReference type="Gene3D" id="3.40.50.1220">
    <property type="entry name" value="TPP-binding domain"/>
    <property type="match status" value="1"/>
</dbReference>
<dbReference type="InterPro" id="IPR008142">
    <property type="entry name" value="AlaDH/PNT_CS1"/>
</dbReference>
<dbReference type="GO" id="GO:0005743">
    <property type="term" value="C:mitochondrial inner membrane"/>
    <property type="evidence" value="ECO:0007669"/>
    <property type="project" value="UniProtKB-SubCell"/>
</dbReference>
<evidence type="ECO:0000256" key="21">
    <source>
        <dbReference type="ARBA" id="ARBA00061558"/>
    </source>
</evidence>
<dbReference type="FunFam" id="3.40.50.1220:FF:000002">
    <property type="entry name" value="NAD(P) transhydrogenase subunit beta"/>
    <property type="match status" value="1"/>
</dbReference>
<dbReference type="Pfam" id="PF12769">
    <property type="entry name" value="PNTB_4TM"/>
    <property type="match status" value="1"/>
</dbReference>
<reference evidence="29" key="1">
    <citation type="journal article" date="2011" name="Nat. Commun.">
        <title>Effector diversification within compartments of the Leptosphaeria maculans genome affected by Repeat-Induced Point mutations.</title>
        <authorList>
            <person name="Rouxel T."/>
            <person name="Grandaubert J."/>
            <person name="Hane J.K."/>
            <person name="Hoede C."/>
            <person name="van de Wouw A.P."/>
            <person name="Couloux A."/>
            <person name="Dominguez V."/>
            <person name="Anthouard V."/>
            <person name="Bally P."/>
            <person name="Bourras S."/>
            <person name="Cozijnsen A.J."/>
            <person name="Ciuffetti L.M."/>
            <person name="Degrave A."/>
            <person name="Dilmaghani A."/>
            <person name="Duret L."/>
            <person name="Fudal I."/>
            <person name="Goodwin S.B."/>
            <person name="Gout L."/>
            <person name="Glaser N."/>
            <person name="Linglin J."/>
            <person name="Kema G.H.J."/>
            <person name="Lapalu N."/>
            <person name="Lawrence C.B."/>
            <person name="May K."/>
            <person name="Meyer M."/>
            <person name="Ollivier B."/>
            <person name="Poulain J."/>
            <person name="Schoch C.L."/>
            <person name="Simon A."/>
            <person name="Spatafora J.W."/>
            <person name="Stachowiak A."/>
            <person name="Turgeon B.G."/>
            <person name="Tyler B.M."/>
            <person name="Vincent D."/>
            <person name="Weissenbach J."/>
            <person name="Amselem J."/>
            <person name="Quesneville H."/>
            <person name="Oliver R.P."/>
            <person name="Wincker P."/>
            <person name="Balesdent M.-H."/>
            <person name="Howlett B.J."/>
        </authorList>
    </citation>
    <scope>NUCLEOTIDE SEQUENCE [LARGE SCALE GENOMIC DNA]</scope>
    <source>
        <strain evidence="29">JN3 / isolate v23.1.3 / race Av1-4-5-6-7-8</strain>
    </source>
</reference>
<dbReference type="SMART" id="SM01002">
    <property type="entry name" value="AlaDh_PNT_C"/>
    <property type="match status" value="1"/>
</dbReference>
<dbReference type="InParanoid" id="E5AD18"/>
<dbReference type="GO" id="GO:0050661">
    <property type="term" value="F:NADP binding"/>
    <property type="evidence" value="ECO:0007669"/>
    <property type="project" value="TreeGrafter"/>
</dbReference>
<dbReference type="CDD" id="cd05304">
    <property type="entry name" value="Rubrum_tdh"/>
    <property type="match status" value="1"/>
</dbReference>
<evidence type="ECO:0000259" key="26">
    <source>
        <dbReference type="SMART" id="SM01002"/>
    </source>
</evidence>
<feature type="transmembrane region" description="Helical" evidence="25">
    <location>
        <begin position="960"/>
        <end position="978"/>
    </location>
</feature>
<comment type="catalytic activity">
    <reaction evidence="19">
        <text>NAD(+) + NADPH + H(+)(in) = NADH + NADP(+) + H(+)(out)</text>
        <dbReference type="Rhea" id="RHEA:47992"/>
        <dbReference type="ChEBI" id="CHEBI:15378"/>
        <dbReference type="ChEBI" id="CHEBI:57540"/>
        <dbReference type="ChEBI" id="CHEBI:57783"/>
        <dbReference type="ChEBI" id="CHEBI:57945"/>
        <dbReference type="ChEBI" id="CHEBI:58349"/>
        <dbReference type="EC" id="7.1.1.1"/>
    </reaction>
</comment>
<feature type="transmembrane region" description="Helical" evidence="25">
    <location>
        <begin position="685"/>
        <end position="705"/>
    </location>
</feature>
<keyword evidence="17" id="KW-0496">Mitochondrion</keyword>
<dbReference type="InterPro" id="IPR026255">
    <property type="entry name" value="NADP_transhyd_a"/>
</dbReference>
<feature type="transmembrane region" description="Helical" evidence="25">
    <location>
        <begin position="984"/>
        <end position="1006"/>
    </location>
</feature>
<evidence type="ECO:0000313" key="29">
    <source>
        <dbReference type="Proteomes" id="UP000002668"/>
    </source>
</evidence>
<dbReference type="HOGENOM" id="CLU_003376_0_0_1"/>
<dbReference type="Pfam" id="PF01262">
    <property type="entry name" value="AlaDh_PNT_C"/>
    <property type="match status" value="1"/>
</dbReference>
<dbReference type="OMA" id="EQCREVD"/>
<keyword evidence="12" id="KW-0809">Transit peptide</keyword>
<keyword evidence="8 25" id="KW-0812">Transmembrane</keyword>
<keyword evidence="9" id="KW-0547">Nucleotide-binding</keyword>
<evidence type="ECO:0000256" key="16">
    <source>
        <dbReference type="ARBA" id="ARBA00023027"/>
    </source>
</evidence>
<feature type="transmembrane region" description="Helical" evidence="25">
    <location>
        <begin position="725"/>
        <end position="745"/>
    </location>
</feature>
<dbReference type="SUPFAM" id="SSF52283">
    <property type="entry name" value="Formate/glycerate dehydrogenase catalytic domain-like"/>
    <property type="match status" value="1"/>
</dbReference>
<feature type="transmembrane region" description="Helical" evidence="25">
    <location>
        <begin position="657"/>
        <end position="679"/>
    </location>
</feature>
<evidence type="ECO:0000313" key="28">
    <source>
        <dbReference type="EMBL" id="CBY02370.1"/>
    </source>
</evidence>
<accession>E5AD18</accession>
<feature type="region of interest" description="Disordered" evidence="24">
    <location>
        <begin position="1"/>
        <end position="50"/>
    </location>
</feature>
<evidence type="ECO:0000256" key="12">
    <source>
        <dbReference type="ARBA" id="ARBA00022946"/>
    </source>
</evidence>
<evidence type="ECO:0000256" key="8">
    <source>
        <dbReference type="ARBA" id="ARBA00022692"/>
    </source>
</evidence>
<comment type="similarity">
    <text evidence="3">In the N-terminal section; belongs to the AlaDH/PNT family.</text>
</comment>
<evidence type="ECO:0000259" key="27">
    <source>
        <dbReference type="SMART" id="SM01003"/>
    </source>
</evidence>
<dbReference type="EC" id="7.1.1.1" evidence="5"/>
<dbReference type="AlphaFoldDB" id="E5AD18"/>
<dbReference type="PANTHER" id="PTHR10160:SF19">
    <property type="entry name" value="PROTON-TRANSLOCATING NAD(P)(+) TRANSHYDROGENASE"/>
    <property type="match status" value="1"/>
</dbReference>
<dbReference type="Pfam" id="PF05222">
    <property type="entry name" value="AlaDh_PNT_N"/>
    <property type="match status" value="1"/>
</dbReference>
<protein>
    <recommendedName>
        <fullName evidence="22">NAD(P) transhydrogenase, mitochondrial</fullName>
        <ecNumber evidence="5">7.1.1.1</ecNumber>
    </recommendedName>
    <alternativeName>
        <fullName evidence="23">Nicotinamide nucleotide transhydrogenase</fullName>
    </alternativeName>
</protein>
<feature type="domain" description="Alanine dehydrogenase/pyridine nucleotide transhydrogenase NAD(H)-binding" evidence="26">
    <location>
        <begin position="344"/>
        <end position="508"/>
    </location>
</feature>
<keyword evidence="10" id="KW-0999">Mitochondrion inner membrane</keyword>
<keyword evidence="14 25" id="KW-1133">Transmembrane helix</keyword>
<evidence type="ECO:0000256" key="2">
    <source>
        <dbReference type="ARBA" id="ARBA00004429"/>
    </source>
</evidence>
<evidence type="ECO:0000256" key="22">
    <source>
        <dbReference type="ARBA" id="ARBA00074145"/>
    </source>
</evidence>
<evidence type="ECO:0000256" key="13">
    <source>
        <dbReference type="ARBA" id="ARBA00022967"/>
    </source>
</evidence>
<dbReference type="NCBIfam" id="TIGR00561">
    <property type="entry name" value="pntA"/>
    <property type="match status" value="1"/>
</dbReference>
<keyword evidence="13" id="KW-1278">Translocase</keyword>
<feature type="transmembrane region" description="Helical" evidence="25">
    <location>
        <begin position="801"/>
        <end position="820"/>
    </location>
</feature>
<dbReference type="eggNOG" id="ENOG502QQ0A">
    <property type="taxonomic scope" value="Eukaryota"/>
</dbReference>
<evidence type="ECO:0000256" key="11">
    <source>
        <dbReference type="ARBA" id="ARBA00022857"/>
    </source>
</evidence>
<comment type="subcellular location">
    <subcellularLocation>
        <location evidence="2">Cell inner membrane</location>
        <topology evidence="2">Multi-pass membrane protein</topology>
    </subcellularLocation>
    <subcellularLocation>
        <location evidence="1">Mitochondrion inner membrane</location>
        <topology evidence="1">Multi-pass membrane protein</topology>
        <orientation evidence="1">Matrix side</orientation>
    </subcellularLocation>
</comment>
<evidence type="ECO:0000256" key="10">
    <source>
        <dbReference type="ARBA" id="ARBA00022792"/>
    </source>
</evidence>
<dbReference type="InterPro" id="IPR034300">
    <property type="entry name" value="PNTB-like"/>
</dbReference>
<evidence type="ECO:0000256" key="23">
    <source>
        <dbReference type="ARBA" id="ARBA00079255"/>
    </source>
</evidence>
<dbReference type="OrthoDB" id="37244at2759"/>
<evidence type="ECO:0000256" key="24">
    <source>
        <dbReference type="SAM" id="MobiDB-lite"/>
    </source>
</evidence>
<evidence type="ECO:0000256" key="9">
    <source>
        <dbReference type="ARBA" id="ARBA00022741"/>
    </source>
</evidence>
<dbReference type="InterPro" id="IPR036291">
    <property type="entry name" value="NAD(P)-bd_dom_sf"/>
</dbReference>
<evidence type="ECO:0000256" key="17">
    <source>
        <dbReference type="ARBA" id="ARBA00023128"/>
    </source>
</evidence>
<dbReference type="Proteomes" id="UP000002668">
    <property type="component" value="Genome"/>
</dbReference>
<feature type="compositionally biased region" description="Basic and acidic residues" evidence="24">
    <location>
        <begin position="1"/>
        <end position="15"/>
    </location>
</feature>
<dbReference type="SMART" id="SM01003">
    <property type="entry name" value="AlaDh_PNT_N"/>
    <property type="match status" value="1"/>
</dbReference>
<evidence type="ECO:0000256" key="7">
    <source>
        <dbReference type="ARBA" id="ARBA00022519"/>
    </source>
</evidence>
<evidence type="ECO:0000256" key="15">
    <source>
        <dbReference type="ARBA" id="ARBA00022990"/>
    </source>
</evidence>
<feature type="transmembrane region" description="Helical" evidence="25">
    <location>
        <begin position="832"/>
        <end position="855"/>
    </location>
</feature>
<dbReference type="Gene3D" id="3.40.50.720">
    <property type="entry name" value="NAD(P)-binding Rossmann-like Domain"/>
    <property type="match status" value="2"/>
</dbReference>
<dbReference type="InterPro" id="IPR007886">
    <property type="entry name" value="AlaDH/PNT_N"/>
</dbReference>
<evidence type="ECO:0000256" key="18">
    <source>
        <dbReference type="ARBA" id="ARBA00023136"/>
    </source>
</evidence>
<dbReference type="Pfam" id="PF02233">
    <property type="entry name" value="PNTB"/>
    <property type="match status" value="1"/>
</dbReference>
<dbReference type="SUPFAM" id="SSF51735">
    <property type="entry name" value="NAD(P)-binding Rossmann-fold domains"/>
    <property type="match status" value="1"/>
</dbReference>
<feature type="transmembrane region" description="Helical" evidence="25">
    <location>
        <begin position="625"/>
        <end position="645"/>
    </location>
</feature>
<sequence>MEGNDEKQKQTREPQDEAPGPWDETWGTRTCGEATVGGAGWRGHVHSAKQDAKEIGSSKLLAVPSPGTQSPADVGAHLLPLRLSPQASNMSASGNCLAGYRAVAWCSPRSVRLKLSSSTFARWSTPVIQREYHSRSKQPSTTTRTLTRVPPLYLQPHVSQVTAVARYATHASDPHEEELPTTPPFSAGPYSNLTIGVPKESYPGERRVAITPQNVALLLKKGFSRILIERGAGLEAQFTDEAYEQAGAKTVDRRNVFSESDILLKVRALSIDGEESEVDAMREGATVISMLYPMQNRPVVERIASRKATSFAMDMVPRISRAQVFDALSSMANIAGYKAVLEASNHFGRFLTGQVTAAGKIPPCKVLVIGAGVAGLSAIATARRMGAIVRGFDTRSAAREQVQSLGAEFIEVDIKEDGSGAGGYAKVMSKEFIEAEMKLFHEQCREVDIVITTALIPGKPAPKLITKAMLGAMKPGSVVVDLAAEAGGNCEATVPGQLAKYNGVTVIGYTDLPSRLPTQSSTLYSNNVTKFLLSLVPKDKREKYYDVDLTDEVTRGAIVTYNGKILPVAPRPAPPPAQAKPAPSPEDQAANVVALTPWQSQARQVAGVTAGMTGVLALGKVTGPLFMSNAFTFALASLIGYRVVWGVAPALHSPLMSVTNAISGMIGVGGLFVMGGGYFPETIPQALGALSVLLAFVNVSGGFVISKRMLDMFRRPTDPPEYPWLYAIPAALFGGGYIAAASTGMAGLVQAGYLVSSILCMTSLSGLASQHTARRGNILGILGVFSGFLASLAAVGFAPDVLTQFAGVASVGIVAGLMIGRRITPTSLPQTVAALHSVVGLAAVLTSIGSVLGHADVEMSTVHMVSAYLGVLIGGVTFTGSIVAFLKLAAKISTKPLVLPGRHLINGTLLGANMATMGAFLAYAPGAPLIGAACLCGNAVLSFIKGYTTTAAIGGADMPVVITVLNAYSGWALVMEGAMLDNSLLTSIGALIGVSGSILSYIMCVAMNRSLTNVLFGGIAQAPQSQAKIEGEITKTTPDEVADALANAENVIIVVGYGMAVAKAQYAISDFVNMLRAKGVNVRFAIHPVAGRMPGQCNVLLAEASVPYDIVLEMDEINDDFPDTDVTLVIGANDTVNPIALEPGSPIAGMPVLHAWKSKNVVIMKRGMASGYADVPNPMFYMEGTKMLFGDANDSCNAIKRALEEKIKGL</sequence>
<comment type="function">
    <text evidence="20">The transhydrogenation between NADH and NADP is coupled to respiration and ATP hydrolysis and functions as a proton pump across the membrane. May play a role in reactive oxygen species (ROS) detoxification in the adrenal gland.</text>
</comment>
<dbReference type="GO" id="GO:0016491">
    <property type="term" value="F:oxidoreductase activity"/>
    <property type="evidence" value="ECO:0007669"/>
    <property type="project" value="InterPro"/>
</dbReference>
<dbReference type="EMBL" id="FP929139">
    <property type="protein sequence ID" value="CBY02370.1"/>
    <property type="molecule type" value="Genomic_DNA"/>
</dbReference>
<dbReference type="InterPro" id="IPR024605">
    <property type="entry name" value="NADP_transhyd_a_C"/>
</dbReference>
<feature type="transmembrane region" description="Helical" evidence="25">
    <location>
        <begin position="867"/>
        <end position="890"/>
    </location>
</feature>